<evidence type="ECO:0000313" key="1">
    <source>
        <dbReference type="EMBL" id="RQW11300.1"/>
    </source>
</evidence>
<accession>A0A3N9P785</accession>
<sequence length="83" mass="9713">MKLKKLLSLKSWSKVLRGTWQYIISPQVAMGDKLLFTIPALLYWVLPDVMPFMPVDDIGVSMLLMAWFVSRMDRKYPSLHRGR</sequence>
<dbReference type="OrthoDB" id="2657769at2"/>
<evidence type="ECO:0008006" key="3">
    <source>
        <dbReference type="Google" id="ProtNLM"/>
    </source>
</evidence>
<dbReference type="EMBL" id="RQPI01000006">
    <property type="protein sequence ID" value="RQW11300.1"/>
    <property type="molecule type" value="Genomic_DNA"/>
</dbReference>
<reference evidence="1 2" key="1">
    <citation type="submission" date="2018-11" db="EMBL/GenBank/DDBJ databases">
        <title>Genome sequence of strain 7197.</title>
        <authorList>
            <person name="Gao J."/>
            <person name="Sun J."/>
        </authorList>
    </citation>
    <scope>NUCLEOTIDE SEQUENCE [LARGE SCALE GENOMIC DNA]</scope>
    <source>
        <strain evidence="1 2">7197</strain>
    </source>
</reference>
<keyword evidence="2" id="KW-1185">Reference proteome</keyword>
<dbReference type="Proteomes" id="UP000282529">
    <property type="component" value="Unassembled WGS sequence"/>
</dbReference>
<dbReference type="AlphaFoldDB" id="A0A3N9P785"/>
<proteinExistence type="predicted"/>
<evidence type="ECO:0000313" key="2">
    <source>
        <dbReference type="Proteomes" id="UP000282529"/>
    </source>
</evidence>
<comment type="caution">
    <text evidence="1">The sequence shown here is derived from an EMBL/GenBank/DDBJ whole genome shotgun (WGS) entry which is preliminary data.</text>
</comment>
<gene>
    <name evidence="1" type="ORF">EH198_13430</name>
</gene>
<organism evidence="1 2">
    <name type="scientific">Paenibacillus rhizophilus</name>
    <dbReference type="NCBI Taxonomy" id="1850366"/>
    <lineage>
        <taxon>Bacteria</taxon>
        <taxon>Bacillati</taxon>
        <taxon>Bacillota</taxon>
        <taxon>Bacilli</taxon>
        <taxon>Bacillales</taxon>
        <taxon>Paenibacillaceae</taxon>
        <taxon>Paenibacillus</taxon>
    </lineage>
</organism>
<protein>
    <recommendedName>
        <fullName evidence="3">DUF1232 domain-containing protein</fullName>
    </recommendedName>
</protein>
<dbReference type="RefSeq" id="WP_124696027.1">
    <property type="nucleotide sequence ID" value="NZ_JBHUFE010000031.1"/>
</dbReference>
<name>A0A3N9P785_9BACL</name>